<evidence type="ECO:0000313" key="2">
    <source>
        <dbReference type="EMBL" id="TFK81139.1"/>
    </source>
</evidence>
<organism evidence="2 3">
    <name type="scientific">Polyporus arcularius HHB13444</name>
    <dbReference type="NCBI Taxonomy" id="1314778"/>
    <lineage>
        <taxon>Eukaryota</taxon>
        <taxon>Fungi</taxon>
        <taxon>Dikarya</taxon>
        <taxon>Basidiomycota</taxon>
        <taxon>Agaricomycotina</taxon>
        <taxon>Agaricomycetes</taxon>
        <taxon>Polyporales</taxon>
        <taxon>Polyporaceae</taxon>
        <taxon>Polyporus</taxon>
    </lineage>
</organism>
<feature type="transmembrane region" description="Helical" evidence="1">
    <location>
        <begin position="59"/>
        <end position="78"/>
    </location>
</feature>
<reference evidence="2 3" key="1">
    <citation type="journal article" date="2019" name="Nat. Ecol. Evol.">
        <title>Megaphylogeny resolves global patterns of mushroom evolution.</title>
        <authorList>
            <person name="Varga T."/>
            <person name="Krizsan K."/>
            <person name="Foldi C."/>
            <person name="Dima B."/>
            <person name="Sanchez-Garcia M."/>
            <person name="Sanchez-Ramirez S."/>
            <person name="Szollosi G.J."/>
            <person name="Szarkandi J.G."/>
            <person name="Papp V."/>
            <person name="Albert L."/>
            <person name="Andreopoulos W."/>
            <person name="Angelini C."/>
            <person name="Antonin V."/>
            <person name="Barry K.W."/>
            <person name="Bougher N.L."/>
            <person name="Buchanan P."/>
            <person name="Buyck B."/>
            <person name="Bense V."/>
            <person name="Catcheside P."/>
            <person name="Chovatia M."/>
            <person name="Cooper J."/>
            <person name="Damon W."/>
            <person name="Desjardin D."/>
            <person name="Finy P."/>
            <person name="Geml J."/>
            <person name="Haridas S."/>
            <person name="Hughes K."/>
            <person name="Justo A."/>
            <person name="Karasinski D."/>
            <person name="Kautmanova I."/>
            <person name="Kiss B."/>
            <person name="Kocsube S."/>
            <person name="Kotiranta H."/>
            <person name="LaButti K.M."/>
            <person name="Lechner B.E."/>
            <person name="Liimatainen K."/>
            <person name="Lipzen A."/>
            <person name="Lukacs Z."/>
            <person name="Mihaltcheva S."/>
            <person name="Morgado L.N."/>
            <person name="Niskanen T."/>
            <person name="Noordeloos M.E."/>
            <person name="Ohm R.A."/>
            <person name="Ortiz-Santana B."/>
            <person name="Ovrebo C."/>
            <person name="Racz N."/>
            <person name="Riley R."/>
            <person name="Savchenko A."/>
            <person name="Shiryaev A."/>
            <person name="Soop K."/>
            <person name="Spirin V."/>
            <person name="Szebenyi C."/>
            <person name="Tomsovsky M."/>
            <person name="Tulloss R.E."/>
            <person name="Uehling J."/>
            <person name="Grigoriev I.V."/>
            <person name="Vagvolgyi C."/>
            <person name="Papp T."/>
            <person name="Martin F.M."/>
            <person name="Miettinen O."/>
            <person name="Hibbett D.S."/>
            <person name="Nagy L.G."/>
        </authorList>
    </citation>
    <scope>NUCLEOTIDE SEQUENCE [LARGE SCALE GENOMIC DNA]</scope>
    <source>
        <strain evidence="2 3">HHB13444</strain>
    </source>
</reference>
<keyword evidence="1" id="KW-0812">Transmembrane</keyword>
<keyword evidence="1" id="KW-0472">Membrane</keyword>
<feature type="transmembrane region" description="Helical" evidence="1">
    <location>
        <begin position="232"/>
        <end position="253"/>
    </location>
</feature>
<name>A0A5C3NWJ6_9APHY</name>
<dbReference type="AlphaFoldDB" id="A0A5C3NWJ6"/>
<feature type="transmembrane region" description="Helical" evidence="1">
    <location>
        <begin position="98"/>
        <end position="120"/>
    </location>
</feature>
<feature type="transmembrane region" description="Helical" evidence="1">
    <location>
        <begin position="24"/>
        <end position="47"/>
    </location>
</feature>
<keyword evidence="3" id="KW-1185">Reference proteome</keyword>
<feature type="transmembrane region" description="Helical" evidence="1">
    <location>
        <begin position="132"/>
        <end position="156"/>
    </location>
</feature>
<dbReference type="Proteomes" id="UP000308197">
    <property type="component" value="Unassembled WGS sequence"/>
</dbReference>
<evidence type="ECO:0000313" key="3">
    <source>
        <dbReference type="Proteomes" id="UP000308197"/>
    </source>
</evidence>
<gene>
    <name evidence="2" type="ORF">K466DRAFT_656308</name>
</gene>
<dbReference type="InParanoid" id="A0A5C3NWJ6"/>
<feature type="transmembrane region" description="Helical" evidence="1">
    <location>
        <begin position="182"/>
        <end position="200"/>
    </location>
</feature>
<accession>A0A5C3NWJ6</accession>
<protein>
    <submittedName>
        <fullName evidence="2">Uncharacterized protein</fullName>
    </submittedName>
</protein>
<keyword evidence="1" id="KW-1133">Transmembrane helix</keyword>
<feature type="transmembrane region" description="Helical" evidence="1">
    <location>
        <begin position="265"/>
        <end position="287"/>
    </location>
</feature>
<dbReference type="EMBL" id="ML211649">
    <property type="protein sequence ID" value="TFK81139.1"/>
    <property type="molecule type" value="Genomic_DNA"/>
</dbReference>
<proteinExistence type="predicted"/>
<sequence length="334" mass="37167">MSTSPPTSIPTSTPPTGNYTVDPALNLLLIGTVWSSFLVPIAIALFFFSDSRMRRQPIFILNTCAIALGLAVGAINIYNITRSISGRNVDPSITTVLTALWFLTPISVQAILLFRVVAAYPPRLLNWNRRFLIYGPFIVLLIARLINASICVAKIAQGVHTLANTFLASQLEWDLPYPKVEWFLQLFYDTYASTLFILRLGEGRKVEARLGGDDTVATDVSRNSYAERLRTLFWIAVSNFVFPVMLNIAQIIFIFRDRNFIHGTYITMVNNYVEIIGVLLATLWCSGTKWQGSDFSRRASDTGPIVFGPSESMGSVKFTNPTLLESHVPTASQV</sequence>
<evidence type="ECO:0000256" key="1">
    <source>
        <dbReference type="SAM" id="Phobius"/>
    </source>
</evidence>